<keyword evidence="8" id="KW-0067">ATP-binding</keyword>
<name>A0ABZ1BNF5_9FIRM</name>
<evidence type="ECO:0000256" key="5">
    <source>
        <dbReference type="ARBA" id="ARBA00022679"/>
    </source>
</evidence>
<evidence type="ECO:0000256" key="9">
    <source>
        <dbReference type="ARBA" id="ARBA00023012"/>
    </source>
</evidence>
<dbReference type="Gene3D" id="3.30.450.290">
    <property type="match status" value="1"/>
</dbReference>
<dbReference type="SMART" id="SM00387">
    <property type="entry name" value="HATPase_c"/>
    <property type="match status" value="1"/>
</dbReference>
<dbReference type="PROSITE" id="PS50885">
    <property type="entry name" value="HAMP"/>
    <property type="match status" value="1"/>
</dbReference>
<dbReference type="EC" id="2.7.13.3" evidence="3"/>
<organism evidence="13 14">
    <name type="scientific">Geochorda subterranea</name>
    <dbReference type="NCBI Taxonomy" id="3109564"/>
    <lineage>
        <taxon>Bacteria</taxon>
        <taxon>Bacillati</taxon>
        <taxon>Bacillota</taxon>
        <taxon>Limnochordia</taxon>
        <taxon>Limnochordales</taxon>
        <taxon>Geochordaceae</taxon>
        <taxon>Geochorda</taxon>
    </lineage>
</organism>
<keyword evidence="10" id="KW-1133">Transmembrane helix</keyword>
<comment type="subcellular location">
    <subcellularLocation>
        <location evidence="2">Membrane</location>
    </subcellularLocation>
</comment>
<keyword evidence="14" id="KW-1185">Reference proteome</keyword>
<dbReference type="SUPFAM" id="SSF55781">
    <property type="entry name" value="GAF domain-like"/>
    <property type="match status" value="1"/>
</dbReference>
<evidence type="ECO:0000256" key="3">
    <source>
        <dbReference type="ARBA" id="ARBA00012438"/>
    </source>
</evidence>
<feature type="domain" description="HAMP" evidence="12">
    <location>
        <begin position="195"/>
        <end position="247"/>
    </location>
</feature>
<keyword evidence="7 13" id="KW-0418">Kinase</keyword>
<evidence type="ECO:0000313" key="13">
    <source>
        <dbReference type="EMBL" id="WRP13966.1"/>
    </source>
</evidence>
<protein>
    <recommendedName>
        <fullName evidence="3">histidine kinase</fullName>
        <ecNumber evidence="3">2.7.13.3</ecNumber>
    </recommendedName>
</protein>
<evidence type="ECO:0000313" key="14">
    <source>
        <dbReference type="Proteomes" id="UP001333102"/>
    </source>
</evidence>
<dbReference type="InterPro" id="IPR005467">
    <property type="entry name" value="His_kinase_dom"/>
</dbReference>
<dbReference type="CDD" id="cd16917">
    <property type="entry name" value="HATPase_UhpB-NarQ-NarX-like"/>
    <property type="match status" value="1"/>
</dbReference>
<dbReference type="InterPro" id="IPR003660">
    <property type="entry name" value="HAMP_dom"/>
</dbReference>
<dbReference type="Pfam" id="PF13492">
    <property type="entry name" value="GAF_3"/>
    <property type="match status" value="1"/>
</dbReference>
<evidence type="ECO:0000259" key="12">
    <source>
        <dbReference type="PROSITE" id="PS50885"/>
    </source>
</evidence>
<keyword evidence="5" id="KW-0808">Transferase</keyword>
<evidence type="ECO:0000256" key="2">
    <source>
        <dbReference type="ARBA" id="ARBA00004370"/>
    </source>
</evidence>
<feature type="transmembrane region" description="Helical" evidence="10">
    <location>
        <begin position="171"/>
        <end position="191"/>
    </location>
</feature>
<dbReference type="PROSITE" id="PS50109">
    <property type="entry name" value="HIS_KIN"/>
    <property type="match status" value="1"/>
</dbReference>
<dbReference type="PANTHER" id="PTHR24421">
    <property type="entry name" value="NITRATE/NITRITE SENSOR PROTEIN NARX-RELATED"/>
    <property type="match status" value="1"/>
</dbReference>
<dbReference type="Pfam" id="PF00672">
    <property type="entry name" value="HAMP"/>
    <property type="match status" value="1"/>
</dbReference>
<dbReference type="CDD" id="cd06225">
    <property type="entry name" value="HAMP"/>
    <property type="match status" value="1"/>
</dbReference>
<dbReference type="PANTHER" id="PTHR24421:SF10">
    <property type="entry name" value="NITRATE_NITRITE SENSOR PROTEIN NARQ"/>
    <property type="match status" value="1"/>
</dbReference>
<dbReference type="SUPFAM" id="SSF55874">
    <property type="entry name" value="ATPase domain of HSP90 chaperone/DNA topoisomerase II/histidine kinase"/>
    <property type="match status" value="1"/>
</dbReference>
<dbReference type="Gene3D" id="3.30.565.10">
    <property type="entry name" value="Histidine kinase-like ATPase, C-terminal domain"/>
    <property type="match status" value="1"/>
</dbReference>
<dbReference type="InterPro" id="IPR036890">
    <property type="entry name" value="HATPase_C_sf"/>
</dbReference>
<keyword evidence="10" id="KW-0472">Membrane</keyword>
<keyword evidence="9" id="KW-0902">Two-component regulatory system</keyword>
<evidence type="ECO:0000256" key="1">
    <source>
        <dbReference type="ARBA" id="ARBA00000085"/>
    </source>
</evidence>
<keyword evidence="10" id="KW-0812">Transmembrane</keyword>
<evidence type="ECO:0000256" key="10">
    <source>
        <dbReference type="SAM" id="Phobius"/>
    </source>
</evidence>
<dbReference type="GO" id="GO:0016301">
    <property type="term" value="F:kinase activity"/>
    <property type="evidence" value="ECO:0007669"/>
    <property type="project" value="UniProtKB-KW"/>
</dbReference>
<dbReference type="InterPro" id="IPR050482">
    <property type="entry name" value="Sensor_HK_TwoCompSys"/>
</dbReference>
<sequence>MRLRERILSIVLVVVLGVGAAAAAALVHLQRAAGLRQVELAAQTLASTIYHGLALSMIRNNPDEIGEILQHLQGEPMVRRIDVITSDGRLWASSESADVGRVGDYPEVAQVVATGQPLVREVAEAGALLAVQPVQNGPSCLPCHAGQPPILGAVSVSLDTRRLYDQVVSSTMWLVALVAVSMVVVVVALGLPISRLLLRPLAALVAGVERIAAGDYAARVAWRSHDELGLLARAFNDMAERIQRHTTGLQREVGQLTRWLSGLHLFGRTLAESERLEDALAQVVEETGRLVRSDACAIVLSDGQAPTMARQWGAAELLREGEPPAVRLELPLVVKERRYGHLVVARRSGPAFSPEDVTLLEAVANLVAIAVENLRLFDEVREKERLRGRLLTRVMGAQEEERRRIARELHDSVGQSLTAIMLRIDWMLQGLRDPDGQLARRLGQLRQLAEATLEDVRRITYDLRPAALDDLSLAAAVIWYARTHLEPAGLTVVADVDACADLRLPPSVEIAVFRVAQEAVTNVLRHAGARRVEVRIHCQGDADQGTVEMTIVDDGRGFVPAEVMARRDRPPLGLLGMRERMDLVGGQLEIVSSPGQGTRVEVRVPFKASA</sequence>
<dbReference type="SMART" id="SM00065">
    <property type="entry name" value="GAF"/>
    <property type="match status" value="1"/>
</dbReference>
<comment type="catalytic activity">
    <reaction evidence="1">
        <text>ATP + protein L-histidine = ADP + protein N-phospho-L-histidine.</text>
        <dbReference type="EC" id="2.7.13.3"/>
    </reaction>
</comment>
<dbReference type="Pfam" id="PF07730">
    <property type="entry name" value="HisKA_3"/>
    <property type="match status" value="1"/>
</dbReference>
<evidence type="ECO:0000259" key="11">
    <source>
        <dbReference type="PROSITE" id="PS50109"/>
    </source>
</evidence>
<evidence type="ECO:0000256" key="8">
    <source>
        <dbReference type="ARBA" id="ARBA00022840"/>
    </source>
</evidence>
<dbReference type="EMBL" id="CP141614">
    <property type="protein sequence ID" value="WRP13966.1"/>
    <property type="molecule type" value="Genomic_DNA"/>
</dbReference>
<dbReference type="Gene3D" id="1.20.5.1930">
    <property type="match status" value="1"/>
</dbReference>
<dbReference type="Pfam" id="PF02518">
    <property type="entry name" value="HATPase_c"/>
    <property type="match status" value="1"/>
</dbReference>
<dbReference type="InterPro" id="IPR003018">
    <property type="entry name" value="GAF"/>
</dbReference>
<dbReference type="SMART" id="SM00304">
    <property type="entry name" value="HAMP"/>
    <property type="match status" value="1"/>
</dbReference>
<evidence type="ECO:0000256" key="7">
    <source>
        <dbReference type="ARBA" id="ARBA00022777"/>
    </source>
</evidence>
<accession>A0ABZ1BNF5</accession>
<proteinExistence type="predicted"/>
<dbReference type="RefSeq" id="WP_324668239.1">
    <property type="nucleotide sequence ID" value="NZ_CP141614.1"/>
</dbReference>
<reference evidence="14" key="1">
    <citation type="submission" date="2023-12" db="EMBL/GenBank/DDBJ databases">
        <title>Novel isolates from deep terrestrial aquifers shed light on the physiology and ecology of the class Limnochordia.</title>
        <authorList>
            <person name="Karnachuk O.V."/>
            <person name="Lukina A.P."/>
            <person name="Avakyan M.R."/>
            <person name="Kadnikov V."/>
            <person name="Begmatov S."/>
            <person name="Beletsky A.V."/>
            <person name="Mardanov A.V."/>
            <person name="Ravin N.V."/>
        </authorList>
    </citation>
    <scope>NUCLEOTIDE SEQUENCE [LARGE SCALE GENOMIC DNA]</scope>
    <source>
        <strain evidence="14">LN</strain>
    </source>
</reference>
<evidence type="ECO:0000256" key="4">
    <source>
        <dbReference type="ARBA" id="ARBA00022553"/>
    </source>
</evidence>
<dbReference type="Proteomes" id="UP001333102">
    <property type="component" value="Chromosome"/>
</dbReference>
<dbReference type="InterPro" id="IPR011712">
    <property type="entry name" value="Sig_transdc_His_kin_sub3_dim/P"/>
</dbReference>
<dbReference type="InterPro" id="IPR003594">
    <property type="entry name" value="HATPase_dom"/>
</dbReference>
<dbReference type="InterPro" id="IPR029016">
    <property type="entry name" value="GAF-like_dom_sf"/>
</dbReference>
<keyword evidence="4" id="KW-0597">Phosphoprotein</keyword>
<dbReference type="Gene3D" id="3.30.450.40">
    <property type="match status" value="1"/>
</dbReference>
<feature type="domain" description="Histidine kinase" evidence="11">
    <location>
        <begin position="514"/>
        <end position="608"/>
    </location>
</feature>
<dbReference type="Gene3D" id="6.10.340.10">
    <property type="match status" value="1"/>
</dbReference>
<gene>
    <name evidence="13" type="ORF">VLY81_11095</name>
</gene>
<dbReference type="SUPFAM" id="SSF158472">
    <property type="entry name" value="HAMP domain-like"/>
    <property type="match status" value="1"/>
</dbReference>
<keyword evidence="6" id="KW-0547">Nucleotide-binding</keyword>
<evidence type="ECO:0000256" key="6">
    <source>
        <dbReference type="ARBA" id="ARBA00022741"/>
    </source>
</evidence>